<dbReference type="Pfam" id="PF00126">
    <property type="entry name" value="HTH_1"/>
    <property type="match status" value="1"/>
</dbReference>
<keyword evidence="4" id="KW-0804">Transcription</keyword>
<dbReference type="GO" id="GO:0003700">
    <property type="term" value="F:DNA-binding transcription factor activity"/>
    <property type="evidence" value="ECO:0007669"/>
    <property type="project" value="InterPro"/>
</dbReference>
<comment type="similarity">
    <text evidence="1">Belongs to the LysR transcriptional regulatory family.</text>
</comment>
<dbReference type="STRING" id="158190.SpiGrapes_3243"/>
<dbReference type="InterPro" id="IPR005119">
    <property type="entry name" value="LysR_subst-bd"/>
</dbReference>
<dbReference type="PROSITE" id="PS50931">
    <property type="entry name" value="HTH_LYSR"/>
    <property type="match status" value="1"/>
</dbReference>
<dbReference type="AlphaFoldDB" id="G8QR52"/>
<feature type="domain" description="HTH lysR-type" evidence="5">
    <location>
        <begin position="1"/>
        <end position="58"/>
    </location>
</feature>
<keyword evidence="7" id="KW-1185">Reference proteome</keyword>
<dbReference type="InterPro" id="IPR000847">
    <property type="entry name" value="LysR_HTH_N"/>
</dbReference>
<proteinExistence type="inferred from homology"/>
<dbReference type="PANTHER" id="PTHR30126:SF39">
    <property type="entry name" value="HTH-TYPE TRANSCRIPTIONAL REGULATOR CYSL"/>
    <property type="match status" value="1"/>
</dbReference>
<dbReference type="HOGENOM" id="CLU_039613_6_1_12"/>
<dbReference type="SUPFAM" id="SSF53850">
    <property type="entry name" value="Periplasmic binding protein-like II"/>
    <property type="match status" value="1"/>
</dbReference>
<dbReference type="OrthoDB" id="9803714at2"/>
<reference evidence="6 7" key="1">
    <citation type="submission" date="2011-11" db="EMBL/GenBank/DDBJ databases">
        <title>Complete sequence of Spirochaeta sp. grapes.</title>
        <authorList>
            <consortium name="US DOE Joint Genome Institute"/>
            <person name="Lucas S."/>
            <person name="Han J."/>
            <person name="Lapidus A."/>
            <person name="Cheng J.-F."/>
            <person name="Goodwin L."/>
            <person name="Pitluck S."/>
            <person name="Peters L."/>
            <person name="Ovchinnikova G."/>
            <person name="Munk A.C."/>
            <person name="Detter J.C."/>
            <person name="Han C."/>
            <person name="Tapia R."/>
            <person name="Land M."/>
            <person name="Hauser L."/>
            <person name="Kyrpides N."/>
            <person name="Ivanova N."/>
            <person name="Pagani I."/>
            <person name="Ritalahtilisa K."/>
            <person name="Loeffler F."/>
            <person name="Woyke T."/>
        </authorList>
    </citation>
    <scope>NUCLEOTIDE SEQUENCE [LARGE SCALE GENOMIC DNA]</scope>
    <source>
        <strain evidence="7">ATCC BAA-1885 / DSM 22778 / Grapes</strain>
    </source>
</reference>
<evidence type="ECO:0000313" key="6">
    <source>
        <dbReference type="EMBL" id="AEV30987.1"/>
    </source>
</evidence>
<dbReference type="PRINTS" id="PR00039">
    <property type="entry name" value="HTHLYSR"/>
</dbReference>
<dbReference type="FunFam" id="1.10.10.10:FF:000001">
    <property type="entry name" value="LysR family transcriptional regulator"/>
    <property type="match status" value="1"/>
</dbReference>
<dbReference type="Proteomes" id="UP000005632">
    <property type="component" value="Chromosome"/>
</dbReference>
<keyword evidence="2" id="KW-0805">Transcription regulation</keyword>
<protein>
    <submittedName>
        <fullName evidence="6">Transcriptional regulator</fullName>
    </submittedName>
</protein>
<dbReference type="InterPro" id="IPR036390">
    <property type="entry name" value="WH_DNA-bd_sf"/>
</dbReference>
<dbReference type="Gene3D" id="1.10.10.10">
    <property type="entry name" value="Winged helix-like DNA-binding domain superfamily/Winged helix DNA-binding domain"/>
    <property type="match status" value="1"/>
</dbReference>
<dbReference type="SUPFAM" id="SSF46785">
    <property type="entry name" value="Winged helix' DNA-binding domain"/>
    <property type="match status" value="1"/>
</dbReference>
<dbReference type="EMBL" id="CP003155">
    <property type="protein sequence ID" value="AEV30987.1"/>
    <property type="molecule type" value="Genomic_DNA"/>
</dbReference>
<dbReference type="Pfam" id="PF03466">
    <property type="entry name" value="LysR_substrate"/>
    <property type="match status" value="1"/>
</dbReference>
<dbReference type="RefSeq" id="WP_014271826.1">
    <property type="nucleotide sequence ID" value="NC_016633.1"/>
</dbReference>
<name>G8QR52_SPHPG</name>
<evidence type="ECO:0000256" key="2">
    <source>
        <dbReference type="ARBA" id="ARBA00023015"/>
    </source>
</evidence>
<organism evidence="6 7">
    <name type="scientific">Sphaerochaeta pleomorpha (strain ATCC BAA-1885 / DSM 22778 / Grapes)</name>
    <dbReference type="NCBI Taxonomy" id="158190"/>
    <lineage>
        <taxon>Bacteria</taxon>
        <taxon>Pseudomonadati</taxon>
        <taxon>Spirochaetota</taxon>
        <taxon>Spirochaetia</taxon>
        <taxon>Spirochaetales</taxon>
        <taxon>Sphaerochaetaceae</taxon>
        <taxon>Sphaerochaeta</taxon>
    </lineage>
</organism>
<evidence type="ECO:0000256" key="3">
    <source>
        <dbReference type="ARBA" id="ARBA00023125"/>
    </source>
</evidence>
<dbReference type="eggNOG" id="COG0583">
    <property type="taxonomic scope" value="Bacteria"/>
</dbReference>
<dbReference type="KEGG" id="sgp:SpiGrapes_3243"/>
<accession>G8QR52</accession>
<dbReference type="InterPro" id="IPR036388">
    <property type="entry name" value="WH-like_DNA-bd_sf"/>
</dbReference>
<dbReference type="PANTHER" id="PTHR30126">
    <property type="entry name" value="HTH-TYPE TRANSCRIPTIONAL REGULATOR"/>
    <property type="match status" value="1"/>
</dbReference>
<dbReference type="Gene3D" id="3.40.190.290">
    <property type="match status" value="1"/>
</dbReference>
<evidence type="ECO:0000256" key="4">
    <source>
        <dbReference type="ARBA" id="ARBA00023163"/>
    </source>
</evidence>
<evidence type="ECO:0000256" key="1">
    <source>
        <dbReference type="ARBA" id="ARBA00009437"/>
    </source>
</evidence>
<evidence type="ECO:0000313" key="7">
    <source>
        <dbReference type="Proteomes" id="UP000005632"/>
    </source>
</evidence>
<keyword evidence="3" id="KW-0238">DNA-binding</keyword>
<gene>
    <name evidence="6" type="ordered locus">SpiGrapes_3243</name>
</gene>
<evidence type="ECO:0000259" key="5">
    <source>
        <dbReference type="PROSITE" id="PS50931"/>
    </source>
</evidence>
<dbReference type="GO" id="GO:0000976">
    <property type="term" value="F:transcription cis-regulatory region binding"/>
    <property type="evidence" value="ECO:0007669"/>
    <property type="project" value="TreeGrafter"/>
</dbReference>
<sequence>MTIRDVRIFCEVVETLSMSKAAENLDCAQPTVSHVIAGIEADYGVRLFERFSKRLYLTEDGQYLYSHARDLLCVYDEIDTNLGAYSHPVLVRIGATITVGSSVMPALCCTFEKEHTNLNLKVVVDNTKTIEQLLLENKLDLALVEGTVSNTDLVTDPVVSDELVLVMSPDFPFSFQNSCRAEDLAGLPFIFREEGSGTRQRFIEFLSAHKTNVQEKWVCHSSDVILNAVKSGLGLTVISSRLVSKDLQMGKLRKIQLADANFVRAFSLVYHKDKFFTPQLEALVKKIKTLE</sequence>